<protein>
    <recommendedName>
        <fullName evidence="3">Lipoprotein</fullName>
    </recommendedName>
</protein>
<keyword evidence="2" id="KW-1185">Reference proteome</keyword>
<dbReference type="EMBL" id="JBGONM010000061">
    <property type="protein sequence ID" value="MEZ8083406.1"/>
    <property type="molecule type" value="Genomic_DNA"/>
</dbReference>
<dbReference type="PROSITE" id="PS51257">
    <property type="entry name" value="PROKAR_LIPOPROTEIN"/>
    <property type="match status" value="1"/>
</dbReference>
<evidence type="ECO:0000313" key="1">
    <source>
        <dbReference type="EMBL" id="MEZ8083406.1"/>
    </source>
</evidence>
<reference evidence="1 2" key="1">
    <citation type="submission" date="2024-06" db="EMBL/GenBank/DDBJ databases">
        <authorList>
            <person name="Steensen K."/>
            <person name="Seneca J."/>
            <person name="Bartlau N."/>
            <person name="Yu A.X."/>
            <person name="Polz M.F."/>
        </authorList>
    </citation>
    <scope>NUCLEOTIDE SEQUENCE [LARGE SCALE GENOMIC DNA]</scope>
    <source>
        <strain evidence="1 2">1F260</strain>
    </source>
</reference>
<name>A0ABV4L6U0_9GAMM</name>
<evidence type="ECO:0000313" key="2">
    <source>
        <dbReference type="Proteomes" id="UP001569154"/>
    </source>
</evidence>
<comment type="caution">
    <text evidence="1">The sequence shown here is derived from an EMBL/GenBank/DDBJ whole genome shotgun (WGS) entry which is preliminary data.</text>
</comment>
<proteinExistence type="predicted"/>
<gene>
    <name evidence="1" type="ORF">ACED35_20010</name>
</gene>
<dbReference type="Proteomes" id="UP001569154">
    <property type="component" value="Unassembled WGS sequence"/>
</dbReference>
<sequence>MDKMNNHHRALTILLGSVLTLAGCAQTPPDVQASLPLMGGVSAPDYAVLPENMSNALMNNQTVVATPSGQAFNVSESYFSALGIECRQLTGIKIKPVITSSVCLIDNTWVNIGGTENGEAMHLSQMHAEGEAQ</sequence>
<evidence type="ECO:0008006" key="3">
    <source>
        <dbReference type="Google" id="ProtNLM"/>
    </source>
</evidence>
<accession>A0ABV4L6U0</accession>
<dbReference type="RefSeq" id="WP_137088347.1">
    <property type="nucleotide sequence ID" value="NZ_JAJGZH010000075.1"/>
</dbReference>
<organism evidence="1 2">
    <name type="scientific">Enterovibrio norvegicus</name>
    <dbReference type="NCBI Taxonomy" id="188144"/>
    <lineage>
        <taxon>Bacteria</taxon>
        <taxon>Pseudomonadati</taxon>
        <taxon>Pseudomonadota</taxon>
        <taxon>Gammaproteobacteria</taxon>
        <taxon>Vibrionales</taxon>
        <taxon>Vibrionaceae</taxon>
        <taxon>Enterovibrio</taxon>
    </lineage>
</organism>